<dbReference type="InterPro" id="IPR001180">
    <property type="entry name" value="CNH_dom"/>
</dbReference>
<keyword evidence="4" id="KW-0175">Coiled coil</keyword>
<dbReference type="GO" id="GO:0031032">
    <property type="term" value="P:actomyosin structure organization"/>
    <property type="evidence" value="ECO:0007669"/>
    <property type="project" value="TreeGrafter"/>
</dbReference>
<reference evidence="7 8" key="1">
    <citation type="submission" date="2015-12" db="EMBL/GenBank/DDBJ databases">
        <title>The genome of Folsomia candida.</title>
        <authorList>
            <person name="Faddeeva A."/>
            <person name="Derks M.F."/>
            <person name="Anvar Y."/>
            <person name="Smit S."/>
            <person name="Van Straalen N."/>
            <person name="Roelofs D."/>
        </authorList>
    </citation>
    <scope>NUCLEOTIDE SEQUENCE [LARGE SCALE GENOMIC DNA]</scope>
    <source>
        <strain evidence="7 8">VU population</strain>
        <tissue evidence="7">Whole body</tissue>
    </source>
</reference>
<evidence type="ECO:0000256" key="2">
    <source>
        <dbReference type="ARBA" id="ARBA00047899"/>
    </source>
</evidence>
<evidence type="ECO:0000256" key="5">
    <source>
        <dbReference type="SAM" id="MobiDB-lite"/>
    </source>
</evidence>
<feature type="compositionally biased region" description="Basic and acidic residues" evidence="5">
    <location>
        <begin position="1274"/>
        <end position="1285"/>
    </location>
</feature>
<dbReference type="SMART" id="SM00036">
    <property type="entry name" value="CNH"/>
    <property type="match status" value="1"/>
</dbReference>
<keyword evidence="7" id="KW-0418">Kinase</keyword>
<feature type="region of interest" description="Disordered" evidence="5">
    <location>
        <begin position="1263"/>
        <end position="1313"/>
    </location>
</feature>
<dbReference type="GO" id="GO:0005856">
    <property type="term" value="C:cytoskeleton"/>
    <property type="evidence" value="ECO:0007669"/>
    <property type="project" value="TreeGrafter"/>
</dbReference>
<dbReference type="PROSITE" id="PS50219">
    <property type="entry name" value="CNH"/>
    <property type="match status" value="1"/>
</dbReference>
<keyword evidence="7" id="KW-0808">Transferase</keyword>
<dbReference type="EMBL" id="LNIX01000004">
    <property type="protein sequence ID" value="OXA55252.1"/>
    <property type="molecule type" value="Genomic_DNA"/>
</dbReference>
<feature type="region of interest" description="Disordered" evidence="5">
    <location>
        <begin position="845"/>
        <end position="864"/>
    </location>
</feature>
<proteinExistence type="predicted"/>
<name>A0A226EC97_FOLCA</name>
<evidence type="ECO:0000313" key="8">
    <source>
        <dbReference type="Proteomes" id="UP000198287"/>
    </source>
</evidence>
<comment type="catalytic activity">
    <reaction evidence="3">
        <text>L-seryl-[protein] + ATP = O-phospho-L-seryl-[protein] + ADP + H(+)</text>
        <dbReference type="Rhea" id="RHEA:17989"/>
        <dbReference type="Rhea" id="RHEA-COMP:9863"/>
        <dbReference type="Rhea" id="RHEA-COMP:11604"/>
        <dbReference type="ChEBI" id="CHEBI:15378"/>
        <dbReference type="ChEBI" id="CHEBI:29999"/>
        <dbReference type="ChEBI" id="CHEBI:30616"/>
        <dbReference type="ChEBI" id="CHEBI:83421"/>
        <dbReference type="ChEBI" id="CHEBI:456216"/>
        <dbReference type="EC" id="2.7.11.1"/>
    </reaction>
</comment>
<evidence type="ECO:0000256" key="3">
    <source>
        <dbReference type="ARBA" id="ARBA00048679"/>
    </source>
</evidence>
<feature type="coiled-coil region" evidence="4">
    <location>
        <begin position="483"/>
        <end position="597"/>
    </location>
</feature>
<dbReference type="STRING" id="158441.A0A226EC97"/>
<protein>
    <submittedName>
        <fullName evidence="7">Citron Rho-interacting kinase</fullName>
    </submittedName>
</protein>
<evidence type="ECO:0000256" key="4">
    <source>
        <dbReference type="SAM" id="Coils"/>
    </source>
</evidence>
<dbReference type="PANTHER" id="PTHR22988:SF71">
    <property type="entry name" value="CITRON RHO-INTERACTING KINASE"/>
    <property type="match status" value="1"/>
</dbReference>
<feature type="coiled-coil region" evidence="4">
    <location>
        <begin position="81"/>
        <end position="200"/>
    </location>
</feature>
<sequence length="1313" mass="149486">METDDRSILRNKGGSSSMKQRRVLGEVHLEVELPSGGLVAQQQRSSTSSLKRLSEVLSDQRCLREQYNSATQLVAKGDQRIEELKKTLNVRNGMVENLENEKGKLLGELKQLSLEKEQLNTQLQEELDIRKMIQVESQKLIHDIKSSYEHKISKLRDEIKTKEEVVSIKEELIKDLEKLVKKLRTEIVTLNGELQTSRTQVRQSQGKITENFRGSISMLESRLSMKSSEAESQIKSLQSRHSEEIARKTKKFESFSDRLQSSLEEKEKELKEVLGRLKESRKSRDATLLDMNEAQAKHDVLVSELKEELKKVLAENAVLKLERVSELDSQIKLEELEVELQQAIKDNDELRDKLEDLLQDREDKEKNIKRLEKSVNRLEGNIEELEIQKQQLYEKTQEYLHQKDAKEESSVAIKLLQEQLEQSQLKLDEAKENLISERHRFQKFNEQFAEMEKNFGLTKVDLRIMTRDKNMADQRVSRNLSRIEKLEKDLEDVTSSRAELEKKVLEMTQLVSESRTNLEKESFQLEQARRMLAETQEEKTRLQAALDNSEKEMGRIKVELSSLNKLKKQLQDCDSLLKKKDEEIQEKTRKNEIIRENVTLLRGASAALENQLREFEVAFTGKVQELESSEIEKTKLSTECSLLKENLQKAKIDLNEANSLKAFLERRLKEVESTMGRTEELSSSTISSMSAKIEELSSKNAELVASSNKFAAEVLNITAEKAYLSTRMDEVSQDNYKLTQELHKCLDTVFELKHETIKLNQEIEDTESKAEARITDLRRLQTTAIQAKDASNIMMQSTIAQQLKVIQLLQDQNEALSNKKKKFHFFSRGEKEAATYQTPVKKTGKTLPRMAQPPSTGSTLTPRPFGINARQQSALVLGKCDEQKLLAELDALNKPKSLPAIPGDSAPKEVPVVASLECHVKKCLLLQDTKQRIDINCSFHILDDLYMMGCEQGLFSRKGETSDVHVVKIDGIGAVYQMEFISSLNSVLFIEGDEQRLFMSSMGIVSACGEAAECSQPKISGSVVAEVQNCHMFEVRDVNQNDLTLCVTTSKHIHILSWKDSIFVLRQKISTPEVVTCMLLTPNSVIYGAGKLYELDTKNFQLQEFLDETDSSLYFVLFGSDDLAIPIAILDVGMSNWTPETKPRKEYLICFTTLGIFVDEDGRRTRGEDITWNRFPQSINYRHPNLYIFHHSSVEVIRLNAESYTKTRVGLDLESTNVGKEVATIPTSNYLDVPSPNFIGKGQQPGSIVITSKDKSRLDVFDINLDATPSNHKGTKETRKSDKTHKPSSSTSPLSTTSSSDDDSESQLESEVY</sequence>
<dbReference type="OMA" id="GMAPINR"/>
<feature type="compositionally biased region" description="Low complexity" evidence="5">
    <location>
        <begin position="1287"/>
        <end position="1299"/>
    </location>
</feature>
<dbReference type="Pfam" id="PF00780">
    <property type="entry name" value="CNH"/>
    <property type="match status" value="1"/>
</dbReference>
<comment type="caution">
    <text evidence="7">The sequence shown here is derived from an EMBL/GenBank/DDBJ whole genome shotgun (WGS) entry which is preliminary data.</text>
</comment>
<gene>
    <name evidence="7" type="ORF">Fcan01_09842</name>
</gene>
<keyword evidence="8" id="KW-1185">Reference proteome</keyword>
<feature type="coiled-coil region" evidence="4">
    <location>
        <begin position="626"/>
        <end position="681"/>
    </location>
</feature>
<dbReference type="PANTHER" id="PTHR22988">
    <property type="entry name" value="MYOTONIC DYSTROPHY S/T KINASE-RELATED"/>
    <property type="match status" value="1"/>
</dbReference>
<comment type="catalytic activity">
    <reaction evidence="2">
        <text>L-threonyl-[protein] + ATP = O-phospho-L-threonyl-[protein] + ADP + H(+)</text>
        <dbReference type="Rhea" id="RHEA:46608"/>
        <dbReference type="Rhea" id="RHEA-COMP:11060"/>
        <dbReference type="Rhea" id="RHEA-COMP:11605"/>
        <dbReference type="ChEBI" id="CHEBI:15378"/>
        <dbReference type="ChEBI" id="CHEBI:30013"/>
        <dbReference type="ChEBI" id="CHEBI:30616"/>
        <dbReference type="ChEBI" id="CHEBI:61977"/>
        <dbReference type="ChEBI" id="CHEBI:456216"/>
        <dbReference type="EC" id="2.7.11.1"/>
    </reaction>
</comment>
<feature type="coiled-coil region" evidence="4">
    <location>
        <begin position="760"/>
        <end position="819"/>
    </location>
</feature>
<dbReference type="GO" id="GO:0005737">
    <property type="term" value="C:cytoplasm"/>
    <property type="evidence" value="ECO:0007669"/>
    <property type="project" value="TreeGrafter"/>
</dbReference>
<accession>A0A226EC97</accession>
<dbReference type="InterPro" id="IPR050839">
    <property type="entry name" value="Rho-assoc_Ser/Thr_Kinase"/>
</dbReference>
<keyword evidence="1" id="KW-0597">Phosphoprotein</keyword>
<dbReference type="GO" id="GO:0004674">
    <property type="term" value="F:protein serine/threonine kinase activity"/>
    <property type="evidence" value="ECO:0007669"/>
    <property type="project" value="UniProtKB-EC"/>
</dbReference>
<dbReference type="Proteomes" id="UP000198287">
    <property type="component" value="Unassembled WGS sequence"/>
</dbReference>
<feature type="region of interest" description="Disordered" evidence="5">
    <location>
        <begin position="1"/>
        <end position="21"/>
    </location>
</feature>
<evidence type="ECO:0000259" key="6">
    <source>
        <dbReference type="PROSITE" id="PS50219"/>
    </source>
</evidence>
<evidence type="ECO:0000256" key="1">
    <source>
        <dbReference type="ARBA" id="ARBA00022553"/>
    </source>
</evidence>
<feature type="coiled-coil region" evidence="4">
    <location>
        <begin position="256"/>
        <end position="447"/>
    </location>
</feature>
<feature type="domain" description="CNH" evidence="6">
    <location>
        <begin position="932"/>
        <end position="1223"/>
    </location>
</feature>
<evidence type="ECO:0000313" key="7">
    <source>
        <dbReference type="EMBL" id="OXA55252.1"/>
    </source>
</evidence>
<feature type="compositionally biased region" description="Acidic residues" evidence="5">
    <location>
        <begin position="1300"/>
        <end position="1313"/>
    </location>
</feature>
<dbReference type="OrthoDB" id="5919042at2759"/>
<organism evidence="7 8">
    <name type="scientific">Folsomia candida</name>
    <name type="common">Springtail</name>
    <dbReference type="NCBI Taxonomy" id="158441"/>
    <lineage>
        <taxon>Eukaryota</taxon>
        <taxon>Metazoa</taxon>
        <taxon>Ecdysozoa</taxon>
        <taxon>Arthropoda</taxon>
        <taxon>Hexapoda</taxon>
        <taxon>Collembola</taxon>
        <taxon>Entomobryomorpha</taxon>
        <taxon>Isotomoidea</taxon>
        <taxon>Isotomidae</taxon>
        <taxon>Proisotominae</taxon>
        <taxon>Folsomia</taxon>
    </lineage>
</organism>